<dbReference type="EMBL" id="JBBNAG010000001">
    <property type="protein sequence ID" value="KAK9167593.1"/>
    <property type="molecule type" value="Genomic_DNA"/>
</dbReference>
<sequence>MEVFLWSSSSSCCSTAIQPRFLTRRAPILSNTAIAVPTNPPRRRSTSIQTTQPKSPQTSPHSSSNSSSRFNSARRAAIAELKQGPVLDSALHRLGEVLELLDLNGILRYFGEQRRWQDASQLFDWMREQEKINFVSYSSFIKYMGKAHNPKKALEVYNSIQDESTRNHVSICNSILNCLVKSGKFESCIELFDKMKKGGLQPDEVTYSTLLAGCIKCKDGYLKALKLVQELKENGLHMDSVIYGTLLAICASNNRCDEAEAFFQQMKDEGVSPNEFHYSSLLNVYSIDGNYTKADGLVKDMKSAGLVPNKVILTSLLKVYVRGELFEKSRELLVELERLGFAAAEMPYCLLMDGLAKAGRVPEAKAIFDEIEQKGVKSDGYSHSIMISAFCRTGCLEEAKQLARDFEARYDKYDLVMLNTMLRAYCKAGEMESVMQMLKKMDEFKISPDWNTFQILIRYFCKERLYQLAYRTVMDMHSKGHQLDEEIASVLIVQLGKTGAPSEAFSVYNMLRFSKRTMCKALHEKVLKILVAGGLLKDAYVVVKDNAKRISPHSLKKFAISFMKSGNVNLINDVLKVVHSSGHRIDQEVFDVAISRYIRESEKKDLLVQLLHWMRGQGYKVDSSSRNLLLKNSHLFGRRLIAETLSRPQRMLMT</sequence>
<comment type="similarity">
    <text evidence="1">Belongs to the PPR family. P subfamily.</text>
</comment>
<protein>
    <recommendedName>
        <fullName evidence="7">Pentatricopeptide repeat-containing protein</fullName>
    </recommendedName>
</protein>
<evidence type="ECO:0000313" key="5">
    <source>
        <dbReference type="EMBL" id="KAK9167593.1"/>
    </source>
</evidence>
<feature type="region of interest" description="Disordered" evidence="4">
    <location>
        <begin position="33"/>
        <end position="69"/>
    </location>
</feature>
<dbReference type="Pfam" id="PF13041">
    <property type="entry name" value="PPR_2"/>
    <property type="match status" value="4"/>
</dbReference>
<evidence type="ECO:0000256" key="4">
    <source>
        <dbReference type="SAM" id="MobiDB-lite"/>
    </source>
</evidence>
<feature type="repeat" description="PPR" evidence="3">
    <location>
        <begin position="203"/>
        <end position="238"/>
    </location>
</feature>
<keyword evidence="2" id="KW-0677">Repeat</keyword>
<feature type="repeat" description="PPR" evidence="3">
    <location>
        <begin position="344"/>
        <end position="378"/>
    </location>
</feature>
<dbReference type="InterPro" id="IPR002885">
    <property type="entry name" value="PPR_rpt"/>
</dbReference>
<feature type="repeat" description="PPR" evidence="3">
    <location>
        <begin position="414"/>
        <end position="448"/>
    </location>
</feature>
<reference evidence="5 6" key="1">
    <citation type="submission" date="2024-01" db="EMBL/GenBank/DDBJ databases">
        <title>Genome assemblies of Stephania.</title>
        <authorList>
            <person name="Yang L."/>
        </authorList>
    </citation>
    <scope>NUCLEOTIDE SEQUENCE [LARGE SCALE GENOMIC DNA]</scope>
    <source>
        <strain evidence="5">JXDWG</strain>
        <tissue evidence="5">Leaf</tissue>
    </source>
</reference>
<accession>A0AAP0LAM1</accession>
<evidence type="ECO:0000256" key="1">
    <source>
        <dbReference type="ARBA" id="ARBA00007626"/>
    </source>
</evidence>
<organism evidence="5 6">
    <name type="scientific">Stephania cephalantha</name>
    <dbReference type="NCBI Taxonomy" id="152367"/>
    <lineage>
        <taxon>Eukaryota</taxon>
        <taxon>Viridiplantae</taxon>
        <taxon>Streptophyta</taxon>
        <taxon>Embryophyta</taxon>
        <taxon>Tracheophyta</taxon>
        <taxon>Spermatophyta</taxon>
        <taxon>Magnoliopsida</taxon>
        <taxon>Ranunculales</taxon>
        <taxon>Menispermaceae</taxon>
        <taxon>Menispermoideae</taxon>
        <taxon>Cissampelideae</taxon>
        <taxon>Stephania</taxon>
    </lineage>
</organism>
<gene>
    <name evidence="5" type="ORF">Scep_002784</name>
</gene>
<name>A0AAP0LAM1_9MAGN</name>
<dbReference type="Pfam" id="PF01535">
    <property type="entry name" value="PPR"/>
    <property type="match status" value="2"/>
</dbReference>
<dbReference type="InterPro" id="IPR011990">
    <property type="entry name" value="TPR-like_helical_dom_sf"/>
</dbReference>
<dbReference type="SUPFAM" id="SSF81901">
    <property type="entry name" value="HCP-like"/>
    <property type="match status" value="1"/>
</dbReference>
<evidence type="ECO:0000256" key="3">
    <source>
        <dbReference type="PROSITE-ProRule" id="PRU00708"/>
    </source>
</evidence>
<evidence type="ECO:0000256" key="2">
    <source>
        <dbReference type="ARBA" id="ARBA00022737"/>
    </source>
</evidence>
<feature type="repeat" description="PPR" evidence="3">
    <location>
        <begin position="239"/>
        <end position="273"/>
    </location>
</feature>
<dbReference type="AlphaFoldDB" id="A0AAP0LAM1"/>
<dbReference type="PANTHER" id="PTHR47941">
    <property type="entry name" value="PENTATRICOPEPTIDE REPEAT-CONTAINING PROTEIN 3, MITOCHONDRIAL"/>
    <property type="match status" value="1"/>
</dbReference>
<feature type="repeat" description="PPR" evidence="3">
    <location>
        <begin position="168"/>
        <end position="202"/>
    </location>
</feature>
<dbReference type="NCBIfam" id="TIGR00756">
    <property type="entry name" value="PPR"/>
    <property type="match status" value="9"/>
</dbReference>
<proteinExistence type="inferred from homology"/>
<evidence type="ECO:0000313" key="6">
    <source>
        <dbReference type="Proteomes" id="UP001419268"/>
    </source>
</evidence>
<feature type="repeat" description="PPR" evidence="3">
    <location>
        <begin position="274"/>
        <end position="308"/>
    </location>
</feature>
<keyword evidence="6" id="KW-1185">Reference proteome</keyword>
<dbReference type="Gene3D" id="1.25.40.10">
    <property type="entry name" value="Tetratricopeptide repeat domain"/>
    <property type="match status" value="3"/>
</dbReference>
<evidence type="ECO:0008006" key="7">
    <source>
        <dbReference type="Google" id="ProtNLM"/>
    </source>
</evidence>
<feature type="compositionally biased region" description="Low complexity" evidence="4">
    <location>
        <begin position="46"/>
        <end position="68"/>
    </location>
</feature>
<dbReference type="PROSITE" id="PS51375">
    <property type="entry name" value="PPR"/>
    <property type="match status" value="6"/>
</dbReference>
<dbReference type="Proteomes" id="UP001419268">
    <property type="component" value="Unassembled WGS sequence"/>
</dbReference>
<comment type="caution">
    <text evidence="5">The sequence shown here is derived from an EMBL/GenBank/DDBJ whole genome shotgun (WGS) entry which is preliminary data.</text>
</comment>